<accession>E1Z5N8</accession>
<evidence type="ECO:0000313" key="2">
    <source>
        <dbReference type="EMBL" id="EFN58506.1"/>
    </source>
</evidence>
<dbReference type="GeneID" id="17358071"/>
<feature type="region of interest" description="Disordered" evidence="1">
    <location>
        <begin position="127"/>
        <end position="146"/>
    </location>
</feature>
<evidence type="ECO:0000256" key="1">
    <source>
        <dbReference type="SAM" id="MobiDB-lite"/>
    </source>
</evidence>
<feature type="region of interest" description="Disordered" evidence="1">
    <location>
        <begin position="1"/>
        <end position="77"/>
    </location>
</feature>
<organism evidence="3">
    <name type="scientific">Chlorella variabilis</name>
    <name type="common">Green alga</name>
    <dbReference type="NCBI Taxonomy" id="554065"/>
    <lineage>
        <taxon>Eukaryota</taxon>
        <taxon>Viridiplantae</taxon>
        <taxon>Chlorophyta</taxon>
        <taxon>core chlorophytes</taxon>
        <taxon>Trebouxiophyceae</taxon>
        <taxon>Chlorellales</taxon>
        <taxon>Chlorellaceae</taxon>
        <taxon>Chlorella clade</taxon>
        <taxon>Chlorella</taxon>
    </lineage>
</organism>
<reference evidence="2 3" key="1">
    <citation type="journal article" date="2010" name="Plant Cell">
        <title>The Chlorella variabilis NC64A genome reveals adaptation to photosymbiosis, coevolution with viruses, and cryptic sex.</title>
        <authorList>
            <person name="Blanc G."/>
            <person name="Duncan G."/>
            <person name="Agarkova I."/>
            <person name="Borodovsky M."/>
            <person name="Gurnon J."/>
            <person name="Kuo A."/>
            <person name="Lindquist E."/>
            <person name="Lucas S."/>
            <person name="Pangilinan J."/>
            <person name="Polle J."/>
            <person name="Salamov A."/>
            <person name="Terry A."/>
            <person name="Yamada T."/>
            <person name="Dunigan D.D."/>
            <person name="Grigoriev I.V."/>
            <person name="Claverie J.M."/>
            <person name="Van Etten J.L."/>
        </authorList>
    </citation>
    <scope>NUCLEOTIDE SEQUENCE [LARGE SCALE GENOMIC DNA]</scope>
    <source>
        <strain evidence="2 3">NC64A</strain>
    </source>
</reference>
<dbReference type="KEGG" id="cvr:CHLNCDRAFT_140557"/>
<feature type="region of interest" description="Disordered" evidence="1">
    <location>
        <begin position="260"/>
        <end position="307"/>
    </location>
</feature>
<dbReference type="InParanoid" id="E1Z5N8"/>
<dbReference type="RefSeq" id="XP_005850608.1">
    <property type="nucleotide sequence ID" value="XM_005850546.1"/>
</dbReference>
<dbReference type="EMBL" id="GL433837">
    <property type="protein sequence ID" value="EFN58506.1"/>
    <property type="molecule type" value="Genomic_DNA"/>
</dbReference>
<dbReference type="Proteomes" id="UP000008141">
    <property type="component" value="Unassembled WGS sequence"/>
</dbReference>
<sequence length="322" mass="32572">MPLDTNEAAAEGAGTPRGPSAASPLGTVAAASPWSRTSPLAQAQPIGSRPLSPVQLSAGSLAGQPADHLRGSPHSRWPSVQEMVGAWSSYGGSHEAEHAGSGGAFAAAASAACRGWAAHRADAAEADFESQDAGWPREQELSGQQAAGPRAFTWSQMGITPGSAAGSRRPSTQASVHSRRTIEGSSHSRRPSLAHQNGEVHANPVFAASPGEWAGEAAGAAAEAACGSFTAGGSFSQLKRAPSRLSRCASFTEQTDCGAAAAAAGDGREGSSHPGSRGHSRRGSLLHPGEARAGPAAPVATRPSEQSLLHYGDLEGLQCIDE</sequence>
<gene>
    <name evidence="2" type="ORF">CHLNCDRAFT_140557</name>
</gene>
<feature type="region of interest" description="Disordered" evidence="1">
    <location>
        <begin position="155"/>
        <end position="203"/>
    </location>
</feature>
<protein>
    <submittedName>
        <fullName evidence="2">Uncharacterized protein</fullName>
    </submittedName>
</protein>
<name>E1Z5N8_CHLVA</name>
<evidence type="ECO:0000313" key="3">
    <source>
        <dbReference type="Proteomes" id="UP000008141"/>
    </source>
</evidence>
<keyword evidence="3" id="KW-1185">Reference proteome</keyword>
<proteinExistence type="predicted"/>
<dbReference type="AlphaFoldDB" id="E1Z5N8"/>